<dbReference type="InterPro" id="IPR032466">
    <property type="entry name" value="Metal_Hydrolase"/>
</dbReference>
<dbReference type="InterPro" id="IPR006680">
    <property type="entry name" value="Amidohydro-rel"/>
</dbReference>
<gene>
    <name evidence="2" type="ORF">SS37A_38240</name>
</gene>
<feature type="domain" description="Amidohydrolase-related" evidence="1">
    <location>
        <begin position="5"/>
        <end position="165"/>
    </location>
</feature>
<dbReference type="Gene3D" id="3.20.20.140">
    <property type="entry name" value="Metal-dependent hydrolases"/>
    <property type="match status" value="1"/>
</dbReference>
<dbReference type="Proteomes" id="UP001317629">
    <property type="component" value="Plasmid pSS37A-Re-1"/>
</dbReference>
<evidence type="ECO:0000313" key="3">
    <source>
        <dbReference type="Proteomes" id="UP001317629"/>
    </source>
</evidence>
<name>A0ABN6VKL0_9HYPH</name>
<evidence type="ECO:0000313" key="2">
    <source>
        <dbReference type="EMBL" id="BDV36294.1"/>
    </source>
</evidence>
<organism evidence="2 3">
    <name type="scientific">Methylocystis iwaonis</name>
    <dbReference type="NCBI Taxonomy" id="2885079"/>
    <lineage>
        <taxon>Bacteria</taxon>
        <taxon>Pseudomonadati</taxon>
        <taxon>Pseudomonadota</taxon>
        <taxon>Alphaproteobacteria</taxon>
        <taxon>Hyphomicrobiales</taxon>
        <taxon>Methylocystaceae</taxon>
        <taxon>Methylocystis</taxon>
    </lineage>
</organism>
<keyword evidence="2" id="KW-0614">Plasmid</keyword>
<dbReference type="EMBL" id="AP027143">
    <property type="protein sequence ID" value="BDV36294.1"/>
    <property type="molecule type" value="Genomic_DNA"/>
</dbReference>
<geneLocation type="plasmid" evidence="2 3">
    <name>pSS37A-Re-1</name>
</geneLocation>
<dbReference type="SUPFAM" id="SSF51556">
    <property type="entry name" value="Metallo-dependent hydrolases"/>
    <property type="match status" value="1"/>
</dbReference>
<protein>
    <recommendedName>
        <fullName evidence="1">Amidohydrolase-related domain-containing protein</fullName>
    </recommendedName>
</protein>
<proteinExistence type="predicted"/>
<evidence type="ECO:0000259" key="1">
    <source>
        <dbReference type="Pfam" id="PF04909"/>
    </source>
</evidence>
<keyword evidence="3" id="KW-1185">Reference proteome</keyword>
<accession>A0ABN6VKL0</accession>
<reference evidence="2 3" key="1">
    <citation type="journal article" date="2023" name="Int. J. Syst. Evol. Microbiol.">
        <title>Methylocystis iwaonis sp. nov., a type II methane-oxidizing bacterium from surface soil of a rice paddy field in Japan, and emended description of the genus Methylocystis (ex Whittenbury et al. 1970) Bowman et al. 1993.</title>
        <authorList>
            <person name="Kaise H."/>
            <person name="Sawadogo J.B."/>
            <person name="Alam M.S."/>
            <person name="Ueno C."/>
            <person name="Dianou D."/>
            <person name="Shinjo R."/>
            <person name="Asakawa S."/>
        </authorList>
    </citation>
    <scope>NUCLEOTIDE SEQUENCE [LARGE SCALE GENOMIC DNA]</scope>
    <source>
        <strain evidence="2 3">SS37A-Re</strain>
    </source>
</reference>
<dbReference type="Pfam" id="PF04909">
    <property type="entry name" value="Amidohydro_2"/>
    <property type="match status" value="1"/>
</dbReference>
<sequence length="168" mass="18653">MDSLQLIGINVDPGFYGRPIAHDDETLFPIYATCEMENAPVFLMSGPTTPDLRHNDPLAVDRVARAFPNLPLICCHAFYPQIDAMLGVAFRHENVFVSPDMYLFAPGGERYAEAANGFLSDQLLFGSSYPFRSIEQSIADLAGLRLQDEIAEKVAWRNAVRVLGLDMT</sequence>